<keyword evidence="2" id="KW-0285">Flavoprotein</keyword>
<keyword evidence="6" id="KW-1133">Transmembrane helix</keyword>
<evidence type="ECO:0000256" key="2">
    <source>
        <dbReference type="ARBA" id="ARBA00022630"/>
    </source>
</evidence>
<comment type="caution">
    <text evidence="7">The sequence shown here is derived from an EMBL/GenBank/DDBJ whole genome shotgun (WGS) entry which is preliminary data.</text>
</comment>
<evidence type="ECO:0000313" key="7">
    <source>
        <dbReference type="EMBL" id="KAK3337641.1"/>
    </source>
</evidence>
<dbReference type="GO" id="GO:0050661">
    <property type="term" value="F:NADP binding"/>
    <property type="evidence" value="ECO:0007669"/>
    <property type="project" value="InterPro"/>
</dbReference>
<dbReference type="AlphaFoldDB" id="A0AAE0J7G4"/>
<reference evidence="7" key="1">
    <citation type="journal article" date="2023" name="Mol. Phylogenet. Evol.">
        <title>Genome-scale phylogeny and comparative genomics of the fungal order Sordariales.</title>
        <authorList>
            <person name="Hensen N."/>
            <person name="Bonometti L."/>
            <person name="Westerberg I."/>
            <person name="Brannstrom I.O."/>
            <person name="Guillou S."/>
            <person name="Cros-Aarteil S."/>
            <person name="Calhoun S."/>
            <person name="Haridas S."/>
            <person name="Kuo A."/>
            <person name="Mondo S."/>
            <person name="Pangilinan J."/>
            <person name="Riley R."/>
            <person name="LaButti K."/>
            <person name="Andreopoulos B."/>
            <person name="Lipzen A."/>
            <person name="Chen C."/>
            <person name="Yan M."/>
            <person name="Daum C."/>
            <person name="Ng V."/>
            <person name="Clum A."/>
            <person name="Steindorff A."/>
            <person name="Ohm R.A."/>
            <person name="Martin F."/>
            <person name="Silar P."/>
            <person name="Natvig D.O."/>
            <person name="Lalanne C."/>
            <person name="Gautier V."/>
            <person name="Ament-Velasquez S.L."/>
            <person name="Kruys A."/>
            <person name="Hutchinson M.I."/>
            <person name="Powell A.J."/>
            <person name="Barry K."/>
            <person name="Miller A.N."/>
            <person name="Grigoriev I.V."/>
            <person name="Debuchy R."/>
            <person name="Gladieux P."/>
            <person name="Hiltunen Thoren M."/>
            <person name="Johannesson H."/>
        </authorList>
    </citation>
    <scope>NUCLEOTIDE SEQUENCE</scope>
    <source>
        <strain evidence="7">SMH4131-1</strain>
    </source>
</reference>
<organism evidence="7 8">
    <name type="scientific">Cercophora scortea</name>
    <dbReference type="NCBI Taxonomy" id="314031"/>
    <lineage>
        <taxon>Eukaryota</taxon>
        <taxon>Fungi</taxon>
        <taxon>Dikarya</taxon>
        <taxon>Ascomycota</taxon>
        <taxon>Pezizomycotina</taxon>
        <taxon>Sordariomycetes</taxon>
        <taxon>Sordariomycetidae</taxon>
        <taxon>Sordariales</taxon>
        <taxon>Lasiosphaeriaceae</taxon>
        <taxon>Cercophora</taxon>
    </lineage>
</organism>
<dbReference type="PIRSF" id="PIRSF000332">
    <property type="entry name" value="FMO"/>
    <property type="match status" value="1"/>
</dbReference>
<evidence type="ECO:0000313" key="8">
    <source>
        <dbReference type="Proteomes" id="UP001286456"/>
    </source>
</evidence>
<dbReference type="InterPro" id="IPR000960">
    <property type="entry name" value="Flavin_mOase"/>
</dbReference>
<dbReference type="PANTHER" id="PTHR23023">
    <property type="entry name" value="DIMETHYLANILINE MONOOXYGENASE"/>
    <property type="match status" value="1"/>
</dbReference>
<keyword evidence="6" id="KW-0812">Transmembrane</keyword>
<dbReference type="InterPro" id="IPR036188">
    <property type="entry name" value="FAD/NAD-bd_sf"/>
</dbReference>
<dbReference type="GO" id="GO:0004499">
    <property type="term" value="F:N,N-dimethylaniline monooxygenase activity"/>
    <property type="evidence" value="ECO:0007669"/>
    <property type="project" value="InterPro"/>
</dbReference>
<feature type="transmembrane region" description="Helical" evidence="6">
    <location>
        <begin position="585"/>
        <end position="609"/>
    </location>
</feature>
<dbReference type="Pfam" id="PF00743">
    <property type="entry name" value="FMO-like"/>
    <property type="match status" value="1"/>
</dbReference>
<gene>
    <name evidence="7" type="ORF">B0T19DRAFT_448055</name>
</gene>
<protein>
    <recommendedName>
        <fullName evidence="9">Dimethylaniline monooxygenase</fullName>
    </recommendedName>
</protein>
<dbReference type="SUPFAM" id="SSF51905">
    <property type="entry name" value="FAD/NAD(P)-binding domain"/>
    <property type="match status" value="1"/>
</dbReference>
<dbReference type="GO" id="GO:0050660">
    <property type="term" value="F:flavin adenine dinucleotide binding"/>
    <property type="evidence" value="ECO:0007669"/>
    <property type="project" value="InterPro"/>
</dbReference>
<name>A0AAE0J7G4_9PEZI</name>
<sequence length="631" mass="70490">MRVAVIGAGPSGLVTIKYLLTAHQFLNTEPIEAILFEAEDTIGGTFAHRTYEDAELVSSKQLTTFSDFRPRADDPDFLTTARYVSYLHDYCSYFNLWPHIKLSTQVVSVRRRPGGGHVVSYRLTGDGLTRSNVAWQSEDYECDAVAVCSGLHVTPNIPAIRGIENVPQVLHSADFKLKKQFGEGKTVLVLGTGETGMDISYMAVNAATDRVLLSHRDGFLCAPKRVPDPVILPILGNKPEPGRLNVPVDSSSASLFDTAYVHPRLRDHMLLWEYYDAFIKWTLWLVGGSRYGLGQFVGGISDERYHASKIFFNKSNRAMPYISAPYRAAAESTIVQRIRSSLIQVPIADTHGRHIDLAPWPDHIDSEGVIHFRDNGRKEYARLKDEKIKPDIVILATGYTQTFPFLSPPDTASVDSSSQRPYPCANEANVREIWHASDPTLGFIGFIRPSFGAIPPLAELQAQLWVLNLATHTPLALNPADEPQYRLKMGKNSRIQYGVDHESYAYQLALDMDAAPSFTEVVRLGWNYGDGKGGNSGAWYKLPLVWALGANFNAKFRLRGPWRWEGAREVLVEELWDTVERRGGFFGHITLSGLPMLVFGSISLVLYLLDPVLRLVSLVTRLFGFEKRKCS</sequence>
<accession>A0AAE0J7G4</accession>
<proteinExistence type="inferred from homology"/>
<dbReference type="InterPro" id="IPR020946">
    <property type="entry name" value="Flavin_mOase-like"/>
</dbReference>
<dbReference type="Proteomes" id="UP001286456">
    <property type="component" value="Unassembled WGS sequence"/>
</dbReference>
<keyword evidence="3" id="KW-0274">FAD</keyword>
<evidence type="ECO:0000256" key="5">
    <source>
        <dbReference type="ARBA" id="ARBA00023002"/>
    </source>
</evidence>
<evidence type="ECO:0000256" key="1">
    <source>
        <dbReference type="ARBA" id="ARBA00009183"/>
    </source>
</evidence>
<evidence type="ECO:0000256" key="3">
    <source>
        <dbReference type="ARBA" id="ARBA00022827"/>
    </source>
</evidence>
<keyword evidence="4" id="KW-0521">NADP</keyword>
<evidence type="ECO:0008006" key="9">
    <source>
        <dbReference type="Google" id="ProtNLM"/>
    </source>
</evidence>
<dbReference type="Gene3D" id="3.50.50.60">
    <property type="entry name" value="FAD/NAD(P)-binding domain"/>
    <property type="match status" value="2"/>
</dbReference>
<evidence type="ECO:0000256" key="6">
    <source>
        <dbReference type="SAM" id="Phobius"/>
    </source>
</evidence>
<reference evidence="7" key="2">
    <citation type="submission" date="2023-06" db="EMBL/GenBank/DDBJ databases">
        <authorList>
            <consortium name="Lawrence Berkeley National Laboratory"/>
            <person name="Haridas S."/>
            <person name="Hensen N."/>
            <person name="Bonometti L."/>
            <person name="Westerberg I."/>
            <person name="Brannstrom I.O."/>
            <person name="Guillou S."/>
            <person name="Cros-Aarteil S."/>
            <person name="Calhoun S."/>
            <person name="Kuo A."/>
            <person name="Mondo S."/>
            <person name="Pangilinan J."/>
            <person name="Riley R."/>
            <person name="Labutti K."/>
            <person name="Andreopoulos B."/>
            <person name="Lipzen A."/>
            <person name="Chen C."/>
            <person name="Yanf M."/>
            <person name="Daum C."/>
            <person name="Ng V."/>
            <person name="Clum A."/>
            <person name="Steindorff A."/>
            <person name="Ohm R."/>
            <person name="Martin F."/>
            <person name="Silar P."/>
            <person name="Natvig D."/>
            <person name="Lalanne C."/>
            <person name="Gautier V."/>
            <person name="Ament-Velasquez S.L."/>
            <person name="Kruys A."/>
            <person name="Hutchinson M.I."/>
            <person name="Powell A.J."/>
            <person name="Barry K."/>
            <person name="Miller A.N."/>
            <person name="Grigoriev I.V."/>
            <person name="Debuchy R."/>
            <person name="Gladieux P."/>
            <person name="Thoren M.H."/>
            <person name="Johannesson H."/>
        </authorList>
    </citation>
    <scope>NUCLEOTIDE SEQUENCE</scope>
    <source>
        <strain evidence="7">SMH4131-1</strain>
    </source>
</reference>
<evidence type="ECO:0000256" key="4">
    <source>
        <dbReference type="ARBA" id="ARBA00022857"/>
    </source>
</evidence>
<keyword evidence="8" id="KW-1185">Reference proteome</keyword>
<dbReference type="InterPro" id="IPR050346">
    <property type="entry name" value="FMO-like"/>
</dbReference>
<comment type="similarity">
    <text evidence="1">Belongs to the FMO family.</text>
</comment>
<dbReference type="EMBL" id="JAUEPO010000001">
    <property type="protein sequence ID" value="KAK3337641.1"/>
    <property type="molecule type" value="Genomic_DNA"/>
</dbReference>
<keyword evidence="6" id="KW-0472">Membrane</keyword>
<dbReference type="PRINTS" id="PR00370">
    <property type="entry name" value="FMOXYGENASE"/>
</dbReference>
<keyword evidence="5" id="KW-0560">Oxidoreductase</keyword>